<dbReference type="PANTHER" id="PTHR43540">
    <property type="entry name" value="PEROXYUREIDOACRYLATE/UREIDOACRYLATE AMIDOHYDROLASE-RELATED"/>
    <property type="match status" value="1"/>
</dbReference>
<reference evidence="3" key="1">
    <citation type="submission" date="2016-01" db="EMBL/GenBank/DDBJ databases">
        <authorList>
            <person name="Peeters C."/>
        </authorList>
    </citation>
    <scope>NUCLEOTIDE SEQUENCE [LARGE SCALE GENOMIC DNA]</scope>
    <source>
        <strain evidence="3">LMG 22940</strain>
    </source>
</reference>
<protein>
    <submittedName>
        <fullName evidence="3">Isochorismatase</fullName>
    </submittedName>
</protein>
<dbReference type="CDD" id="cd00431">
    <property type="entry name" value="cysteine_hydrolases"/>
    <property type="match status" value="1"/>
</dbReference>
<evidence type="ECO:0000256" key="1">
    <source>
        <dbReference type="ARBA" id="ARBA00022801"/>
    </source>
</evidence>
<dbReference type="InterPro" id="IPR000868">
    <property type="entry name" value="Isochorismatase-like_dom"/>
</dbReference>
<evidence type="ECO:0000313" key="3">
    <source>
        <dbReference type="EMBL" id="SAL26264.1"/>
    </source>
</evidence>
<dbReference type="EMBL" id="FCON02000009">
    <property type="protein sequence ID" value="SAL26264.1"/>
    <property type="molecule type" value="Genomic_DNA"/>
</dbReference>
<dbReference type="Pfam" id="PF00857">
    <property type="entry name" value="Isochorismatase"/>
    <property type="match status" value="1"/>
</dbReference>
<dbReference type="InterPro" id="IPR050272">
    <property type="entry name" value="Isochorismatase-like_hydrls"/>
</dbReference>
<comment type="caution">
    <text evidence="3">The sequence shown here is derived from an EMBL/GenBank/DDBJ whole genome shotgun (WGS) entry which is preliminary data.</text>
</comment>
<feature type="domain" description="Isochorismatase-like" evidence="2">
    <location>
        <begin position="13"/>
        <end position="187"/>
    </location>
</feature>
<name>A0A158G2D4_9BURK</name>
<evidence type="ECO:0000313" key="4">
    <source>
        <dbReference type="Proteomes" id="UP000054770"/>
    </source>
</evidence>
<dbReference type="PANTHER" id="PTHR43540:SF7">
    <property type="entry name" value="ISOCHORISMATASE FAMILY PROTEIN YECD"/>
    <property type="match status" value="1"/>
</dbReference>
<dbReference type="InterPro" id="IPR036380">
    <property type="entry name" value="Isochorismatase-like_sf"/>
</dbReference>
<organism evidence="3 4">
    <name type="scientific">Caballeronia choica</name>
    <dbReference type="NCBI Taxonomy" id="326476"/>
    <lineage>
        <taxon>Bacteria</taxon>
        <taxon>Pseudomonadati</taxon>
        <taxon>Pseudomonadota</taxon>
        <taxon>Betaproteobacteria</taxon>
        <taxon>Burkholderiales</taxon>
        <taxon>Burkholderiaceae</taxon>
        <taxon>Caballeronia</taxon>
    </lineage>
</organism>
<dbReference type="NCBIfam" id="NF008517">
    <property type="entry name" value="PRK11440.1"/>
    <property type="match status" value="1"/>
</dbReference>
<dbReference type="Proteomes" id="UP000054770">
    <property type="component" value="Unassembled WGS sequence"/>
</dbReference>
<keyword evidence="4" id="KW-1185">Reference proteome</keyword>
<proteinExistence type="predicted"/>
<evidence type="ECO:0000259" key="2">
    <source>
        <dbReference type="Pfam" id="PF00857"/>
    </source>
</evidence>
<dbReference type="GO" id="GO:0016787">
    <property type="term" value="F:hydrolase activity"/>
    <property type="evidence" value="ECO:0007669"/>
    <property type="project" value="UniProtKB-KW"/>
</dbReference>
<keyword evidence="1" id="KW-0378">Hydrolase</keyword>
<dbReference type="RefSeq" id="WP_087643437.1">
    <property type="nucleotide sequence ID" value="NZ_FCON02000009.1"/>
</dbReference>
<dbReference type="AlphaFoldDB" id="A0A158G2D4"/>
<dbReference type="Gene3D" id="3.40.50.850">
    <property type="entry name" value="Isochorismatase-like"/>
    <property type="match status" value="1"/>
</dbReference>
<dbReference type="OrthoDB" id="9781985at2"/>
<sequence length="193" mass="20676">MNIDEFKLQSRSTALVLIDLQAGIVALPVQPNSAADVLANARALVDRFRALDALVVLVKVAFPGAPGGLRPITDAGQAPPGAEPAGWSELCPELGVAASDVVITKRQWGAFHGTELDLQLRRRGIDTIVLGGIATHVGVESTARSAFEHGYQQIFVEDAMSDLHGDTHESTFRYVFPRIGRIRSTEQVLAALV</sequence>
<gene>
    <name evidence="3" type="ORF">AWB68_01202</name>
</gene>
<accession>A0A158G2D4</accession>
<dbReference type="SUPFAM" id="SSF52499">
    <property type="entry name" value="Isochorismatase-like hydrolases"/>
    <property type="match status" value="1"/>
</dbReference>